<accession>A0AAW1UHX6</accession>
<feature type="non-terminal residue" evidence="1">
    <location>
        <position position="1"/>
    </location>
</feature>
<name>A0AAW1UHX6_9CUCU</name>
<gene>
    <name evidence="1" type="ORF">WA026_010156</name>
</gene>
<dbReference type="EMBL" id="JARQZJ010000064">
    <property type="protein sequence ID" value="KAK9880284.1"/>
    <property type="molecule type" value="Genomic_DNA"/>
</dbReference>
<keyword evidence="2" id="KW-1185">Reference proteome</keyword>
<organism evidence="1 2">
    <name type="scientific">Henosepilachna vigintioctopunctata</name>
    <dbReference type="NCBI Taxonomy" id="420089"/>
    <lineage>
        <taxon>Eukaryota</taxon>
        <taxon>Metazoa</taxon>
        <taxon>Ecdysozoa</taxon>
        <taxon>Arthropoda</taxon>
        <taxon>Hexapoda</taxon>
        <taxon>Insecta</taxon>
        <taxon>Pterygota</taxon>
        <taxon>Neoptera</taxon>
        <taxon>Endopterygota</taxon>
        <taxon>Coleoptera</taxon>
        <taxon>Polyphaga</taxon>
        <taxon>Cucujiformia</taxon>
        <taxon>Coccinelloidea</taxon>
        <taxon>Coccinellidae</taxon>
        <taxon>Epilachninae</taxon>
        <taxon>Epilachnini</taxon>
        <taxon>Henosepilachna</taxon>
    </lineage>
</organism>
<evidence type="ECO:0000313" key="1">
    <source>
        <dbReference type="EMBL" id="KAK9880284.1"/>
    </source>
</evidence>
<protein>
    <submittedName>
        <fullName evidence="1">Uncharacterized protein</fullName>
    </submittedName>
</protein>
<dbReference type="Proteomes" id="UP001431783">
    <property type="component" value="Unassembled WGS sequence"/>
</dbReference>
<dbReference type="AlphaFoldDB" id="A0AAW1UHX6"/>
<comment type="caution">
    <text evidence="1">The sequence shown here is derived from an EMBL/GenBank/DDBJ whole genome shotgun (WGS) entry which is preliminary data.</text>
</comment>
<evidence type="ECO:0000313" key="2">
    <source>
        <dbReference type="Proteomes" id="UP001431783"/>
    </source>
</evidence>
<reference evidence="1 2" key="1">
    <citation type="submission" date="2023-03" db="EMBL/GenBank/DDBJ databases">
        <title>Genome insight into feeding habits of ladybird beetles.</title>
        <authorList>
            <person name="Li H.-S."/>
            <person name="Huang Y.-H."/>
            <person name="Pang H."/>
        </authorList>
    </citation>
    <scope>NUCLEOTIDE SEQUENCE [LARGE SCALE GENOMIC DNA]</scope>
    <source>
        <strain evidence="1">SYSU_2023b</strain>
        <tissue evidence="1">Whole body</tissue>
    </source>
</reference>
<sequence>FVWNVIEEIIIESALCMHSQASAESCFNTPVFEHPPSPLMYVGFKVIHSLAHLESTCSDREEYCFEES</sequence>
<proteinExistence type="predicted"/>